<dbReference type="EMBL" id="QUNI01000001">
    <property type="protein sequence ID" value="REH01593.1"/>
    <property type="molecule type" value="Genomic_DNA"/>
</dbReference>
<dbReference type="InterPro" id="IPR036390">
    <property type="entry name" value="WH_DNA-bd_sf"/>
</dbReference>
<gene>
    <name evidence="6" type="ORF">C8P67_10171</name>
</gene>
<reference evidence="6 7" key="1">
    <citation type="submission" date="2018-08" db="EMBL/GenBank/DDBJ databases">
        <title>Genomic Encyclopedia of Archaeal and Bacterial Type Strains, Phase II (KMG-II): from individual species to whole genera.</title>
        <authorList>
            <person name="Goeker M."/>
        </authorList>
    </citation>
    <scope>NUCLEOTIDE SEQUENCE [LARGE SCALE GENOMIC DNA]</scope>
    <source>
        <strain evidence="6 7">DSM 100880</strain>
    </source>
</reference>
<protein>
    <submittedName>
        <fullName evidence="6">O-methyltransferase</fullName>
    </submittedName>
</protein>
<evidence type="ECO:0000256" key="2">
    <source>
        <dbReference type="ARBA" id="ARBA00022679"/>
    </source>
</evidence>
<dbReference type="Pfam" id="PF00891">
    <property type="entry name" value="Methyltransf_2"/>
    <property type="match status" value="1"/>
</dbReference>
<evidence type="ECO:0000256" key="1">
    <source>
        <dbReference type="ARBA" id="ARBA00022603"/>
    </source>
</evidence>
<dbReference type="InterPro" id="IPR036388">
    <property type="entry name" value="WH-like_DNA-bd_sf"/>
</dbReference>
<dbReference type="InterPro" id="IPR049480">
    <property type="entry name" value="BVU_1015-like_N"/>
</dbReference>
<organism evidence="6 7">
    <name type="scientific">Flavobacterium aquicola</name>
    <dbReference type="NCBI Taxonomy" id="1682742"/>
    <lineage>
        <taxon>Bacteria</taxon>
        <taxon>Pseudomonadati</taxon>
        <taxon>Bacteroidota</taxon>
        <taxon>Flavobacteriia</taxon>
        <taxon>Flavobacteriales</taxon>
        <taxon>Flavobacteriaceae</taxon>
        <taxon>Flavobacterium</taxon>
    </lineage>
</organism>
<feature type="domain" description="BVU-1015-like N-terminal dimerisation-like" evidence="5">
    <location>
        <begin position="17"/>
        <end position="85"/>
    </location>
</feature>
<dbReference type="Pfam" id="PF21212">
    <property type="entry name" value="Dimerisation2-like_dom"/>
    <property type="match status" value="1"/>
</dbReference>
<evidence type="ECO:0000256" key="3">
    <source>
        <dbReference type="ARBA" id="ARBA00022691"/>
    </source>
</evidence>
<evidence type="ECO:0000313" key="6">
    <source>
        <dbReference type="EMBL" id="REH01593.1"/>
    </source>
</evidence>
<dbReference type="AlphaFoldDB" id="A0A3E0ETR6"/>
<dbReference type="InterPro" id="IPR029063">
    <property type="entry name" value="SAM-dependent_MTases_sf"/>
</dbReference>
<evidence type="ECO:0000259" key="5">
    <source>
        <dbReference type="Pfam" id="PF21212"/>
    </source>
</evidence>
<dbReference type="RefSeq" id="WP_115809227.1">
    <property type="nucleotide sequence ID" value="NZ_QUNI01000001.1"/>
</dbReference>
<dbReference type="Gene3D" id="3.40.50.150">
    <property type="entry name" value="Vaccinia Virus protein VP39"/>
    <property type="match status" value="1"/>
</dbReference>
<accession>A0A3E0ETR6</accession>
<dbReference type="OrthoDB" id="9805418at2"/>
<keyword evidence="1 6" id="KW-0489">Methyltransferase</keyword>
<proteinExistence type="predicted"/>
<dbReference type="GO" id="GO:0008171">
    <property type="term" value="F:O-methyltransferase activity"/>
    <property type="evidence" value="ECO:0007669"/>
    <property type="project" value="InterPro"/>
</dbReference>
<keyword evidence="7" id="KW-1185">Reference proteome</keyword>
<dbReference type="Gene3D" id="1.20.58.1390">
    <property type="match status" value="1"/>
</dbReference>
<dbReference type="PANTHER" id="PTHR43712">
    <property type="entry name" value="PUTATIVE (AFU_ORTHOLOGUE AFUA_4G14580)-RELATED"/>
    <property type="match status" value="1"/>
</dbReference>
<feature type="domain" description="O-methyltransferase C-terminal" evidence="4">
    <location>
        <begin position="179"/>
        <end position="332"/>
    </location>
</feature>
<dbReference type="Gene3D" id="1.10.10.10">
    <property type="entry name" value="Winged helix-like DNA-binding domain superfamily/Winged helix DNA-binding domain"/>
    <property type="match status" value="1"/>
</dbReference>
<dbReference type="GO" id="GO:0032259">
    <property type="term" value="P:methylation"/>
    <property type="evidence" value="ECO:0007669"/>
    <property type="project" value="UniProtKB-KW"/>
</dbReference>
<dbReference type="InterPro" id="IPR016461">
    <property type="entry name" value="COMT-like"/>
</dbReference>
<sequence>MKDFGSDKKTVIQANLDAQKIAFAPIMFQAAKSLRNLGILDYLFHHTKANIETIATSLNLSVYGVKVLLEAGLSLELVYLRDNEFILTKTGYFILRDEATNINMDFTQDVNYFAMNHLEESIVEGKPKGLKELGNWDTVYIGLSELPEKAKKSWFDFDHFYSDYTFPDVLPILFNSNPKTIMDVGGNTGKFAMLCAKYNPTVKITILDLPGQTIMAQKNIAENNLEDRIFTKDINLLDPSSVLPKDFDVIWMSQFIDCFSLEEIEKIFSKAHAAMSDNTSFYILETFWDLQRFQSSTYSLHATSLYFTAVANGNSQMFHSKDILKIIEKVGFVVDEIHQIIGMSHTLIKCKKRIV</sequence>
<keyword evidence="2 6" id="KW-0808">Transferase</keyword>
<comment type="caution">
    <text evidence="6">The sequence shown here is derived from an EMBL/GenBank/DDBJ whole genome shotgun (WGS) entry which is preliminary data.</text>
</comment>
<evidence type="ECO:0000259" key="4">
    <source>
        <dbReference type="Pfam" id="PF00891"/>
    </source>
</evidence>
<dbReference type="InterPro" id="IPR001077">
    <property type="entry name" value="COMT_C"/>
</dbReference>
<keyword evidence="3" id="KW-0949">S-adenosyl-L-methionine</keyword>
<dbReference type="SUPFAM" id="SSF53335">
    <property type="entry name" value="S-adenosyl-L-methionine-dependent methyltransferases"/>
    <property type="match status" value="1"/>
</dbReference>
<dbReference type="PROSITE" id="PS51683">
    <property type="entry name" value="SAM_OMT_II"/>
    <property type="match status" value="1"/>
</dbReference>
<name>A0A3E0ETR6_9FLAO</name>
<evidence type="ECO:0000313" key="7">
    <source>
        <dbReference type="Proteomes" id="UP000257136"/>
    </source>
</evidence>
<dbReference type="Proteomes" id="UP000257136">
    <property type="component" value="Unassembled WGS sequence"/>
</dbReference>
<dbReference type="SUPFAM" id="SSF46785">
    <property type="entry name" value="Winged helix' DNA-binding domain"/>
    <property type="match status" value="1"/>
</dbReference>
<dbReference type="PANTHER" id="PTHR43712:SF2">
    <property type="entry name" value="O-METHYLTRANSFERASE CICE"/>
    <property type="match status" value="1"/>
</dbReference>